<evidence type="ECO:0000313" key="1">
    <source>
        <dbReference type="EMBL" id="EGD58546.1"/>
    </source>
</evidence>
<organism evidence="1 2">
    <name type="scientific">Novosphingobium nitrogenifigens DSM 19370</name>
    <dbReference type="NCBI Taxonomy" id="983920"/>
    <lineage>
        <taxon>Bacteria</taxon>
        <taxon>Pseudomonadati</taxon>
        <taxon>Pseudomonadota</taxon>
        <taxon>Alphaproteobacteria</taxon>
        <taxon>Sphingomonadales</taxon>
        <taxon>Sphingomonadaceae</taxon>
        <taxon>Novosphingobium</taxon>
    </lineage>
</organism>
<dbReference type="HOGENOM" id="CLU_208518_0_0_5"/>
<dbReference type="STRING" id="983920.Y88_0603"/>
<keyword evidence="2" id="KW-1185">Reference proteome</keyword>
<gene>
    <name evidence="1" type="ORF">Y88_0603</name>
</gene>
<dbReference type="Proteomes" id="UP000004728">
    <property type="component" value="Unassembled WGS sequence"/>
</dbReference>
<protein>
    <submittedName>
        <fullName evidence="1">Uncharacterized protein</fullName>
    </submittedName>
</protein>
<dbReference type="eggNOG" id="ENOG502ZFF5">
    <property type="taxonomic scope" value="Bacteria"/>
</dbReference>
<comment type="caution">
    <text evidence="1">The sequence shown here is derived from an EMBL/GenBank/DDBJ whole genome shotgun (WGS) entry which is preliminary data.</text>
</comment>
<dbReference type="AlphaFoldDB" id="F1ZA46"/>
<reference evidence="1 2" key="1">
    <citation type="journal article" date="2012" name="J. Bacteriol.">
        <title>Draft Genome Sequence of Novosphingobium nitrogenifigens Y88T.</title>
        <authorList>
            <person name="Strabala T.J."/>
            <person name="Macdonald L."/>
            <person name="Liu V."/>
            <person name="Smit A.M."/>
        </authorList>
    </citation>
    <scope>NUCLEOTIDE SEQUENCE [LARGE SCALE GENOMIC DNA]</scope>
    <source>
        <strain evidence="1 2">DSM 19370</strain>
    </source>
</reference>
<proteinExistence type="predicted"/>
<name>F1ZA46_9SPHN</name>
<accession>F1ZA46</accession>
<dbReference type="EMBL" id="AEWJ01000041">
    <property type="protein sequence ID" value="EGD58546.1"/>
    <property type="molecule type" value="Genomic_DNA"/>
</dbReference>
<evidence type="ECO:0000313" key="2">
    <source>
        <dbReference type="Proteomes" id="UP000004728"/>
    </source>
</evidence>
<sequence length="51" mass="5858">MSRIRTSNVGTQMMIKRLQLSNASVDQKALEIHAYYAKWERGLSDEIAQFA</sequence>
<dbReference type="InParanoid" id="F1ZA46"/>